<proteinExistence type="predicted"/>
<name>A0A369MQ01_EGGLN</name>
<reference evidence="1 2" key="1">
    <citation type="journal article" date="2018" name="Elife">
        <title>Discovery and characterization of a prevalent human gut bacterial enzyme sufficient for the inactivation of a family of plant toxins.</title>
        <authorList>
            <person name="Koppel N."/>
            <person name="Bisanz J.E."/>
            <person name="Pandelia M.E."/>
            <person name="Turnbaugh P.J."/>
            <person name="Balskus E.P."/>
        </authorList>
    </citation>
    <scope>NUCLEOTIDE SEQUENCE [LARGE SCALE GENOMIC DNA]</scope>
    <source>
        <strain evidence="1 2">W1 BHI 6</strain>
    </source>
</reference>
<protein>
    <submittedName>
        <fullName evidence="1">Uncharacterized protein</fullName>
    </submittedName>
</protein>
<evidence type="ECO:0000313" key="1">
    <source>
        <dbReference type="EMBL" id="RDB73589.1"/>
    </source>
</evidence>
<organism evidence="1 2">
    <name type="scientific">Eggerthella lenta</name>
    <name type="common">Eubacterium lentum</name>
    <dbReference type="NCBI Taxonomy" id="84112"/>
    <lineage>
        <taxon>Bacteria</taxon>
        <taxon>Bacillati</taxon>
        <taxon>Actinomycetota</taxon>
        <taxon>Coriobacteriia</taxon>
        <taxon>Eggerthellales</taxon>
        <taxon>Eggerthellaceae</taxon>
        <taxon>Eggerthella</taxon>
    </lineage>
</organism>
<dbReference type="Proteomes" id="UP000253970">
    <property type="component" value="Unassembled WGS sequence"/>
</dbReference>
<gene>
    <name evidence="1" type="ORF">C1875_01660</name>
</gene>
<dbReference type="AlphaFoldDB" id="A0A369MQ01"/>
<dbReference type="EMBL" id="PPTU01000001">
    <property type="protein sequence ID" value="RDB73589.1"/>
    <property type="molecule type" value="Genomic_DNA"/>
</dbReference>
<evidence type="ECO:0000313" key="2">
    <source>
        <dbReference type="Proteomes" id="UP000253970"/>
    </source>
</evidence>
<accession>A0A369MQ01</accession>
<sequence length="445" mass="49794">MDGFAMKFPFFGNKGNCKNEGGQQNEHSIVPVENVELDPIEDDDASYLSLYEHVTLEASVIGCEAYIDAMIPMAAKVADAAGQWNQAIVRFPEGAGWNDLLNRKTPGWEEWKQLGILKDGKFQPQAAIKQAKLQPVAVANLALQGAAIVVGQAYMAEISKQLEGIESGIAAIQQEMRLEREAKVEARFEKLKEYLTIYGEVSTNPEKRQAVLNGIEVICLDALEAWKFQVKAMQDLGRVLAKSKRMKDDEVRAKLIEFQNRERDAQVAFKLYVAAERVSMQYDGDFCTARIAREQEKVEGCLEEYAVARGKAQELINEKIKHVKGGFVTLPAAKKDGYESRNLVFDAAHTVALNASRITPFALRDEAKRQAEKQRKRFYQATGADDPVAMLGSDRASELDKMDFIYNRADAMLIDEMGVHFVRTRPNGENLDNMDDIGLDSDRVD</sequence>
<comment type="caution">
    <text evidence="1">The sequence shown here is derived from an EMBL/GenBank/DDBJ whole genome shotgun (WGS) entry which is preliminary data.</text>
</comment>